<name>A0AAU9EPD0_9BACT</name>
<accession>A0AAU9EPD0</accession>
<dbReference type="GO" id="GO:0003824">
    <property type="term" value="F:catalytic activity"/>
    <property type="evidence" value="ECO:0007669"/>
    <property type="project" value="TreeGrafter"/>
</dbReference>
<dbReference type="RefSeq" id="WP_338605511.1">
    <property type="nucleotide sequence ID" value="NZ_AP028679.1"/>
</dbReference>
<dbReference type="InterPro" id="IPR007138">
    <property type="entry name" value="ABM_dom"/>
</dbReference>
<dbReference type="AlphaFoldDB" id="A0AAU9EPD0"/>
<dbReference type="Proteomes" id="UP001366166">
    <property type="component" value="Chromosome"/>
</dbReference>
<organism evidence="2 3">
    <name type="scientific">Desulfoferula mesophila</name>
    <dbReference type="NCBI Taxonomy" id="3058419"/>
    <lineage>
        <taxon>Bacteria</taxon>
        <taxon>Pseudomonadati</taxon>
        <taxon>Thermodesulfobacteriota</taxon>
        <taxon>Desulfarculia</taxon>
        <taxon>Desulfarculales</taxon>
        <taxon>Desulfarculaceae</taxon>
        <taxon>Desulfoferula</taxon>
    </lineage>
</organism>
<dbReference type="Gene3D" id="3.30.70.100">
    <property type="match status" value="1"/>
</dbReference>
<dbReference type="KEGG" id="dmp:FAK_08310"/>
<feature type="domain" description="ABM" evidence="1">
    <location>
        <begin position="4"/>
        <end position="92"/>
    </location>
</feature>
<proteinExistence type="predicted"/>
<gene>
    <name evidence="2" type="ORF">FAK_08310</name>
</gene>
<protein>
    <recommendedName>
        <fullName evidence="1">ABM domain-containing protein</fullName>
    </recommendedName>
</protein>
<dbReference type="EMBL" id="AP028679">
    <property type="protein sequence ID" value="BEQ13765.1"/>
    <property type="molecule type" value="Genomic_DNA"/>
</dbReference>
<dbReference type="Pfam" id="PF03992">
    <property type="entry name" value="ABM"/>
    <property type="match status" value="1"/>
</dbReference>
<reference evidence="3" key="1">
    <citation type="journal article" date="2023" name="Arch. Microbiol.">
        <title>Desulfoferula mesophilus gen. nov. sp. nov., a mesophilic sulfate-reducing bacterium isolated from a brackish lake sediment.</title>
        <authorList>
            <person name="Watanabe T."/>
            <person name="Yabe T."/>
            <person name="Tsuji J.M."/>
            <person name="Fukui M."/>
        </authorList>
    </citation>
    <scope>NUCLEOTIDE SEQUENCE [LARGE SCALE GENOMIC DNA]</scope>
    <source>
        <strain evidence="3">12FAK</strain>
    </source>
</reference>
<evidence type="ECO:0000313" key="2">
    <source>
        <dbReference type="EMBL" id="BEQ13765.1"/>
    </source>
</evidence>
<evidence type="ECO:0000259" key="1">
    <source>
        <dbReference type="PROSITE" id="PS51725"/>
    </source>
</evidence>
<dbReference type="PANTHER" id="PTHR33336">
    <property type="entry name" value="QUINOL MONOOXYGENASE YGIN-RELATED"/>
    <property type="match status" value="1"/>
</dbReference>
<evidence type="ECO:0000313" key="3">
    <source>
        <dbReference type="Proteomes" id="UP001366166"/>
    </source>
</evidence>
<dbReference type="PROSITE" id="PS51725">
    <property type="entry name" value="ABM"/>
    <property type="match status" value="1"/>
</dbReference>
<dbReference type="SUPFAM" id="SSF54909">
    <property type="entry name" value="Dimeric alpha+beta barrel"/>
    <property type="match status" value="1"/>
</dbReference>
<dbReference type="InterPro" id="IPR050744">
    <property type="entry name" value="AI-2_Isomerase_LsrG"/>
</dbReference>
<sequence length="101" mass="11179">MSKVHLTAKITAKPGAADQLEKALLAVVPTVRAEDGCLRYDLHRESREGNEFLFYEIWASPEALKAHGQSAHMNAMRASIESLVDGPTRLTFWNAVDRVDG</sequence>
<dbReference type="InterPro" id="IPR011008">
    <property type="entry name" value="Dimeric_a/b-barrel"/>
</dbReference>
<keyword evidence="3" id="KW-1185">Reference proteome</keyword>
<dbReference type="PANTHER" id="PTHR33336:SF3">
    <property type="entry name" value="ABM DOMAIN-CONTAINING PROTEIN"/>
    <property type="match status" value="1"/>
</dbReference>